<evidence type="ECO:0000259" key="1">
    <source>
        <dbReference type="Pfam" id="PF21834"/>
    </source>
</evidence>
<dbReference type="RefSeq" id="WP_224313054.1">
    <property type="nucleotide sequence ID" value="NZ_JAIRBM010000006.1"/>
</dbReference>
<organism evidence="2 3">
    <name type="scientific">Microvirga puerhi</name>
    <dbReference type="NCBI Taxonomy" id="2876078"/>
    <lineage>
        <taxon>Bacteria</taxon>
        <taxon>Pseudomonadati</taxon>
        <taxon>Pseudomonadota</taxon>
        <taxon>Alphaproteobacteria</taxon>
        <taxon>Hyphomicrobiales</taxon>
        <taxon>Methylobacteriaceae</taxon>
        <taxon>Microvirga</taxon>
    </lineage>
</organism>
<dbReference type="Pfam" id="PF21834">
    <property type="entry name" value="DUF6894"/>
    <property type="match status" value="1"/>
</dbReference>
<keyword evidence="3" id="KW-1185">Reference proteome</keyword>
<gene>
    <name evidence="2" type="ORF">K9B37_10710</name>
</gene>
<dbReference type="EMBL" id="JAIRBM010000006">
    <property type="protein sequence ID" value="MBZ6076746.1"/>
    <property type="molecule type" value="Genomic_DNA"/>
</dbReference>
<sequence>MRCYFNLSNGDSFFADNDGVEISSLDEAHGEVLDAIRETFLDRDPHAVDLQGWALDVVDTTGRVLLSMSLEEAVEAPDFDRGMDDPFDFLH</sequence>
<comment type="caution">
    <text evidence="2">The sequence shown here is derived from an EMBL/GenBank/DDBJ whole genome shotgun (WGS) entry which is preliminary data.</text>
</comment>
<dbReference type="Proteomes" id="UP000704176">
    <property type="component" value="Unassembled WGS sequence"/>
</dbReference>
<dbReference type="InterPro" id="IPR054189">
    <property type="entry name" value="DUF6894"/>
</dbReference>
<reference evidence="2 3" key="1">
    <citation type="submission" date="2021-09" db="EMBL/GenBank/DDBJ databases">
        <title>The complete genome sequence of a new microorganism.</title>
        <authorList>
            <person name="Zi Z."/>
        </authorList>
    </citation>
    <scope>NUCLEOTIDE SEQUENCE [LARGE SCALE GENOMIC DNA]</scope>
    <source>
        <strain evidence="2 3">WGZ8</strain>
    </source>
</reference>
<evidence type="ECO:0000313" key="3">
    <source>
        <dbReference type="Proteomes" id="UP000704176"/>
    </source>
</evidence>
<proteinExistence type="predicted"/>
<accession>A0ABS7VMJ5</accession>
<name>A0ABS7VMJ5_9HYPH</name>
<evidence type="ECO:0000313" key="2">
    <source>
        <dbReference type="EMBL" id="MBZ6076746.1"/>
    </source>
</evidence>
<protein>
    <recommendedName>
        <fullName evidence="1">DUF6894 domain-containing protein</fullName>
    </recommendedName>
</protein>
<feature type="domain" description="DUF6894" evidence="1">
    <location>
        <begin position="2"/>
        <end position="70"/>
    </location>
</feature>